<reference evidence="1" key="1">
    <citation type="journal article" date="2019" name="G3 (Bethesda)">
        <title>Genome Assemblies of Two Rare Opportunistic Yeast Pathogens: Diutina rugosa (syn. Candida rugosa) and Trichomonascus ciferrii (syn. Candida ciferrii).</title>
        <authorList>
            <person name="Mixao V."/>
            <person name="Saus E."/>
            <person name="Hansen A.P."/>
            <person name="Lass-Florl C."/>
            <person name="Gabaldon T."/>
        </authorList>
    </citation>
    <scope>NUCLEOTIDE SEQUENCE</scope>
    <source>
        <strain evidence="1">CBS 4856</strain>
    </source>
</reference>
<evidence type="ECO:0000313" key="1">
    <source>
        <dbReference type="EMBL" id="KAA8911193.1"/>
    </source>
</evidence>
<dbReference type="PANTHER" id="PTHR42034:SF1">
    <property type="entry name" value="CONDENSATION DOMAIN-CONTAINING PROTEIN"/>
    <property type="match status" value="1"/>
</dbReference>
<proteinExistence type="predicted"/>
<dbReference type="PANTHER" id="PTHR42034">
    <property type="entry name" value="CHROMOSOME 7, WHOLE GENOME SHOTGUN SEQUENCE-RELATED"/>
    <property type="match status" value="1"/>
</dbReference>
<dbReference type="OrthoDB" id="2548233at2759"/>
<dbReference type="Proteomes" id="UP000761534">
    <property type="component" value="Unassembled WGS sequence"/>
</dbReference>
<dbReference type="AlphaFoldDB" id="A0A642V220"/>
<sequence>MTVNQDAAGSEWKAGVYDGNKVMTRPLEATEMIFASGEEKWPVKFTISLNLQDSKFDQALFTQRIRLAWLWLALEHPQTTTTALEGNFVTQLLDSSEEQELWLQKTFIVVEGTNAEEYDVFSNLPNYALLYYFPASSQVTLVCPHVNIDAAGALKAFDLLMNRAVNHEAVDKDSQGRVENLPPSLEHALGLHIATEKEQALVEQALGGLQMAQPSLADESQPASEQEIKEKGCLAHQVLKFTAEETSTIISKSKQAGISVTSFVFAALLGYLTELETNKECSNFISFDPYSMRSLLPDVQANTPFAFYGGLWPSIIETASNDPKTALKNVDSHFKNISSQLRGNERPLIQALKPMSMRCQQVFQSLAQQPEIRPTPSISSFGVCDKLLNPSYGSIQVSDFYVTTKSSSPQCPCFAFTFRNRLNFVTTYNRQFHSDAQIAERNQRIKDKMLQLLELDL</sequence>
<evidence type="ECO:0008006" key="3">
    <source>
        <dbReference type="Google" id="ProtNLM"/>
    </source>
</evidence>
<name>A0A642V220_9ASCO</name>
<dbReference type="EMBL" id="SWFS01000291">
    <property type="protein sequence ID" value="KAA8911193.1"/>
    <property type="molecule type" value="Genomic_DNA"/>
</dbReference>
<keyword evidence="2" id="KW-1185">Reference proteome</keyword>
<organism evidence="1 2">
    <name type="scientific">Trichomonascus ciferrii</name>
    <dbReference type="NCBI Taxonomy" id="44093"/>
    <lineage>
        <taxon>Eukaryota</taxon>
        <taxon>Fungi</taxon>
        <taxon>Dikarya</taxon>
        <taxon>Ascomycota</taxon>
        <taxon>Saccharomycotina</taxon>
        <taxon>Dipodascomycetes</taxon>
        <taxon>Dipodascales</taxon>
        <taxon>Trichomonascaceae</taxon>
        <taxon>Trichomonascus</taxon>
        <taxon>Trichomonascus ciferrii complex</taxon>
    </lineage>
</organism>
<dbReference type="Gene3D" id="3.30.559.30">
    <property type="entry name" value="Nonribosomal peptide synthetase, condensation domain"/>
    <property type="match status" value="1"/>
</dbReference>
<protein>
    <recommendedName>
        <fullName evidence="3">Condensation domain-containing protein</fullName>
    </recommendedName>
</protein>
<accession>A0A642V220</accession>
<comment type="caution">
    <text evidence="1">The sequence shown here is derived from an EMBL/GenBank/DDBJ whole genome shotgun (WGS) entry which is preliminary data.</text>
</comment>
<dbReference type="SUPFAM" id="SSF52777">
    <property type="entry name" value="CoA-dependent acyltransferases"/>
    <property type="match status" value="1"/>
</dbReference>
<gene>
    <name evidence="1" type="ORF">TRICI_003915</name>
</gene>
<evidence type="ECO:0000313" key="2">
    <source>
        <dbReference type="Proteomes" id="UP000761534"/>
    </source>
</evidence>
<dbReference type="VEuPathDB" id="FungiDB:TRICI_003915"/>
<dbReference type="InterPro" id="IPR023213">
    <property type="entry name" value="CAT-like_dom_sf"/>
</dbReference>
<dbReference type="Gene3D" id="3.30.559.10">
    <property type="entry name" value="Chloramphenicol acetyltransferase-like domain"/>
    <property type="match status" value="1"/>
</dbReference>